<evidence type="ECO:0000256" key="9">
    <source>
        <dbReference type="PROSITE-ProRule" id="PRU01161"/>
    </source>
</evidence>
<dbReference type="PROSITE" id="PS50042">
    <property type="entry name" value="CNMP_BINDING_3"/>
    <property type="match status" value="1"/>
</dbReference>
<feature type="short sequence motif" description="GXGXXG" evidence="9">
    <location>
        <begin position="316"/>
        <end position="321"/>
    </location>
</feature>
<evidence type="ECO:0000256" key="5">
    <source>
        <dbReference type="ARBA" id="ARBA00022963"/>
    </source>
</evidence>
<evidence type="ECO:0000256" key="2">
    <source>
        <dbReference type="ARBA" id="ARBA00006636"/>
    </source>
</evidence>
<evidence type="ECO:0008006" key="14">
    <source>
        <dbReference type="Google" id="ProtNLM"/>
    </source>
</evidence>
<dbReference type="Proteomes" id="UP000245461">
    <property type="component" value="Unassembled WGS sequence"/>
</dbReference>
<dbReference type="Gene3D" id="2.60.120.10">
    <property type="entry name" value="Jelly Rolls"/>
    <property type="match status" value="1"/>
</dbReference>
<dbReference type="PROSITE" id="PS51635">
    <property type="entry name" value="PNPLA"/>
    <property type="match status" value="1"/>
</dbReference>
<evidence type="ECO:0000313" key="13">
    <source>
        <dbReference type="Proteomes" id="UP000245461"/>
    </source>
</evidence>
<dbReference type="InterPro" id="IPR002641">
    <property type="entry name" value="PNPLA_dom"/>
</dbReference>
<evidence type="ECO:0000256" key="4">
    <source>
        <dbReference type="ARBA" id="ARBA00022801"/>
    </source>
</evidence>
<feature type="active site" description="Proton acceptor" evidence="9">
    <location>
        <position position="460"/>
    </location>
</feature>
<feature type="active site" description="Nucleophile" evidence="9">
    <location>
        <position position="345"/>
    </location>
</feature>
<keyword evidence="7 9" id="KW-0443">Lipid metabolism</keyword>
<dbReference type="CDD" id="cd07205">
    <property type="entry name" value="Pat_PNPLA6_PNPLA7_NTE1_like"/>
    <property type="match status" value="1"/>
</dbReference>
<evidence type="ECO:0000256" key="6">
    <source>
        <dbReference type="ARBA" id="ARBA00022989"/>
    </source>
</evidence>
<dbReference type="Gene3D" id="3.40.1090.10">
    <property type="entry name" value="Cytosolic phospholipase A2 catalytic domain"/>
    <property type="match status" value="2"/>
</dbReference>
<evidence type="ECO:0000259" key="11">
    <source>
        <dbReference type="PROSITE" id="PS51635"/>
    </source>
</evidence>
<dbReference type="InterPro" id="IPR014710">
    <property type="entry name" value="RmlC-like_jellyroll"/>
</dbReference>
<gene>
    <name evidence="12" type="ORF">DKG74_07720</name>
</gene>
<dbReference type="PROSITE" id="PS00889">
    <property type="entry name" value="CNMP_BINDING_2"/>
    <property type="match status" value="1"/>
</dbReference>
<comment type="subcellular location">
    <subcellularLocation>
        <location evidence="1">Membrane</location>
    </subcellularLocation>
</comment>
<dbReference type="PANTHER" id="PTHR14226">
    <property type="entry name" value="NEUROPATHY TARGET ESTERASE/SWISS CHEESE D.MELANOGASTER"/>
    <property type="match status" value="1"/>
</dbReference>
<feature type="domain" description="Cyclic nucleotide-binding" evidence="10">
    <location>
        <begin position="16"/>
        <end position="136"/>
    </location>
</feature>
<comment type="similarity">
    <text evidence="2">Belongs to the NTE family.</text>
</comment>
<evidence type="ECO:0000256" key="8">
    <source>
        <dbReference type="ARBA" id="ARBA00023136"/>
    </source>
</evidence>
<keyword evidence="5 9" id="KW-0442">Lipid degradation</keyword>
<organism evidence="12 13">
    <name type="scientific">Zavarzinia aquatilis</name>
    <dbReference type="NCBI Taxonomy" id="2211142"/>
    <lineage>
        <taxon>Bacteria</taxon>
        <taxon>Pseudomonadati</taxon>
        <taxon>Pseudomonadota</taxon>
        <taxon>Alphaproteobacteria</taxon>
        <taxon>Rhodospirillales</taxon>
        <taxon>Zavarziniaceae</taxon>
        <taxon>Zavarzinia</taxon>
    </lineage>
</organism>
<feature type="short sequence motif" description="DGA/G" evidence="9">
    <location>
        <begin position="460"/>
        <end position="462"/>
    </location>
</feature>
<dbReference type="GO" id="GO:0004622">
    <property type="term" value="F:phosphatidylcholine lysophospholipase activity"/>
    <property type="evidence" value="ECO:0007669"/>
    <property type="project" value="UniProtKB-ARBA"/>
</dbReference>
<dbReference type="RefSeq" id="WP_109904354.1">
    <property type="nucleotide sequence ID" value="NZ_QGLE01000003.1"/>
</dbReference>
<evidence type="ECO:0000256" key="3">
    <source>
        <dbReference type="ARBA" id="ARBA00022692"/>
    </source>
</evidence>
<dbReference type="SMART" id="SM00100">
    <property type="entry name" value="cNMP"/>
    <property type="match status" value="1"/>
</dbReference>
<comment type="caution">
    <text evidence="12">The sequence shown here is derived from an EMBL/GenBank/DDBJ whole genome shotgun (WGS) entry which is preliminary data.</text>
</comment>
<dbReference type="InterPro" id="IPR018488">
    <property type="entry name" value="cNMP-bd_CS"/>
</dbReference>
<dbReference type="InterPro" id="IPR000595">
    <property type="entry name" value="cNMP-bd_dom"/>
</dbReference>
<dbReference type="OrthoDB" id="5290098at2"/>
<dbReference type="EMBL" id="QGLE01000003">
    <property type="protein sequence ID" value="PWR24682.1"/>
    <property type="molecule type" value="Genomic_DNA"/>
</dbReference>
<evidence type="ECO:0000259" key="10">
    <source>
        <dbReference type="PROSITE" id="PS50042"/>
    </source>
</evidence>
<accession>A0A317EDK9</accession>
<sequence>MAIGGEDATLIDGIAFFADLGEDERAAVVEHGQWYSLPGGHTLFAQGEPGDALYVVLRGGLSIVRVAPDGVRRRIARVRAGEVVGEMALVTGRARSASAIAERDCEILRLDRAAFEALVHRHPEAMLGVTRQIVTRLEAIQDHPGGTPAARPRSIALLPAGSARDCVALRRDLARAMRLYGRVAEIGESEGGNRQTDWFHDIETANDYILYQADESAGPWSSLCLRQADLVLVVADADDTRAGHRHPLEAVARERGLGLELVLLHPHDRLSPGGTAAFLEGRDFALHHQVRIGDWGDSARLARQVTGHAVGLVLSGGGARGFAHLGVLRALAEAGVPIDMVGGCSIGAIVGAGAALRWEAFEAEPRFRRAFVDSNPVNDFTLPMVALTAGRRVIRRLREAFGERRIEDLWLPYYCVSTDLTAGRLAVHRQGPLWSWLRASVAIPGIMPPWVDEAGTVFADGGVLDNLPVTPMRRLGRGAIVAVDVGEAPAFSAPGARPEETSFERVVLRRRPAMPSIFQILLRAGTVKSPAGDLLGSGLADLVLRPPVESVDFLDWKAFDRALALGRDYARKELEQAPACVFGR</sequence>
<dbReference type="GO" id="GO:0016042">
    <property type="term" value="P:lipid catabolic process"/>
    <property type="evidence" value="ECO:0007669"/>
    <property type="project" value="UniProtKB-UniRule"/>
</dbReference>
<dbReference type="AlphaFoldDB" id="A0A317EDK9"/>
<dbReference type="InterPro" id="IPR016035">
    <property type="entry name" value="Acyl_Trfase/lysoPLipase"/>
</dbReference>
<dbReference type="SUPFAM" id="SSF52151">
    <property type="entry name" value="FabD/lysophospholipase-like"/>
    <property type="match status" value="1"/>
</dbReference>
<feature type="domain" description="PNPLA" evidence="11">
    <location>
        <begin position="312"/>
        <end position="473"/>
    </location>
</feature>
<reference evidence="12 13" key="1">
    <citation type="submission" date="2018-05" db="EMBL/GenBank/DDBJ databases">
        <title>Zavarzinia sp. HR-AS.</title>
        <authorList>
            <person name="Lee Y."/>
            <person name="Jeon C.O."/>
        </authorList>
    </citation>
    <scope>NUCLEOTIDE SEQUENCE [LARGE SCALE GENOMIC DNA]</scope>
    <source>
        <strain evidence="12 13">HR-AS</strain>
    </source>
</reference>
<dbReference type="Pfam" id="PF00027">
    <property type="entry name" value="cNMP_binding"/>
    <property type="match status" value="1"/>
</dbReference>
<dbReference type="CDD" id="cd00038">
    <property type="entry name" value="CAP_ED"/>
    <property type="match status" value="1"/>
</dbReference>
<keyword evidence="13" id="KW-1185">Reference proteome</keyword>
<dbReference type="Pfam" id="PF24179">
    <property type="entry name" value="NTE_Ploop"/>
    <property type="match status" value="1"/>
</dbReference>
<keyword evidence="3" id="KW-0812">Transmembrane</keyword>
<evidence type="ECO:0000256" key="7">
    <source>
        <dbReference type="ARBA" id="ARBA00023098"/>
    </source>
</evidence>
<keyword evidence="8" id="KW-0472">Membrane</keyword>
<feature type="short sequence motif" description="GXSXG" evidence="9">
    <location>
        <begin position="343"/>
        <end position="347"/>
    </location>
</feature>
<dbReference type="InterPro" id="IPR018490">
    <property type="entry name" value="cNMP-bd_dom_sf"/>
</dbReference>
<dbReference type="PANTHER" id="PTHR14226:SF29">
    <property type="entry name" value="NEUROPATHY TARGET ESTERASE SWS"/>
    <property type="match status" value="1"/>
</dbReference>
<dbReference type="GO" id="GO:0016020">
    <property type="term" value="C:membrane"/>
    <property type="evidence" value="ECO:0007669"/>
    <property type="project" value="UniProtKB-SubCell"/>
</dbReference>
<evidence type="ECO:0000313" key="12">
    <source>
        <dbReference type="EMBL" id="PWR24682.1"/>
    </source>
</evidence>
<keyword evidence="4 9" id="KW-0378">Hydrolase</keyword>
<dbReference type="InterPro" id="IPR056556">
    <property type="entry name" value="NTE1_P-loop_dom"/>
</dbReference>
<dbReference type="Pfam" id="PF01734">
    <property type="entry name" value="Patatin"/>
    <property type="match status" value="1"/>
</dbReference>
<name>A0A317EDK9_9PROT</name>
<dbReference type="SUPFAM" id="SSF51206">
    <property type="entry name" value="cAMP-binding domain-like"/>
    <property type="match status" value="1"/>
</dbReference>
<proteinExistence type="inferred from homology"/>
<dbReference type="InterPro" id="IPR050301">
    <property type="entry name" value="NTE"/>
</dbReference>
<keyword evidence="6" id="KW-1133">Transmembrane helix</keyword>
<protein>
    <recommendedName>
        <fullName evidence="14">Cyclic nucleotide-binding protein</fullName>
    </recommendedName>
</protein>
<evidence type="ECO:0000256" key="1">
    <source>
        <dbReference type="ARBA" id="ARBA00004370"/>
    </source>
</evidence>